<evidence type="ECO:0000256" key="1">
    <source>
        <dbReference type="SAM" id="Phobius"/>
    </source>
</evidence>
<evidence type="ECO:0000313" key="2">
    <source>
        <dbReference type="EMBL" id="ANE41571.1"/>
    </source>
</evidence>
<dbReference type="AlphaFoldDB" id="A0A172T3N0"/>
<name>A0A172T3N0_FERPE</name>
<sequence length="208" mass="24658">MVMLTIILFVVASSIIELLVIYHLSKNRQNKRKEYVERFGYKYIGSDNEFERSILKGILKAHPTLRWLSVRISDIFTNEDTEEKRFYFEMYVSNRYNSQRYFCMLVKGITLSLPISEFAIVPRGLSKFFISKKTPFLKYFIAKPKEIIDNIPYDLKEHLLQFTSVGIVYKDNEILILKAYKHKELPIDALRVCEDVYEWVKKSLPMSD</sequence>
<feature type="transmembrane region" description="Helical" evidence="1">
    <location>
        <begin position="6"/>
        <end position="24"/>
    </location>
</feature>
<keyword evidence="1" id="KW-0812">Transmembrane</keyword>
<accession>A0A172T3N0</accession>
<dbReference type="Proteomes" id="UP000077096">
    <property type="component" value="Chromosome"/>
</dbReference>
<dbReference type="OrthoDB" id="9833495at2"/>
<keyword evidence="1" id="KW-1133">Transmembrane helix</keyword>
<protein>
    <recommendedName>
        <fullName evidence="4">DUF3137 domain-containing protein</fullName>
    </recommendedName>
</protein>
<dbReference type="KEGG" id="fng:JM64_06060"/>
<organism evidence="2 3">
    <name type="scientific">Fervidobacterium pennivorans</name>
    <dbReference type="NCBI Taxonomy" id="93466"/>
    <lineage>
        <taxon>Bacteria</taxon>
        <taxon>Thermotogati</taxon>
        <taxon>Thermotogota</taxon>
        <taxon>Thermotogae</taxon>
        <taxon>Thermotogales</taxon>
        <taxon>Fervidobacteriaceae</taxon>
        <taxon>Fervidobacterium</taxon>
    </lineage>
</organism>
<gene>
    <name evidence="2" type="ORF">JM64_06060</name>
</gene>
<keyword evidence="1" id="KW-0472">Membrane</keyword>
<evidence type="ECO:0000313" key="3">
    <source>
        <dbReference type="Proteomes" id="UP000077096"/>
    </source>
</evidence>
<reference evidence="2 3" key="1">
    <citation type="submission" date="2014-08" db="EMBL/GenBank/DDBJ databases">
        <title>Fervidobacterium pennivorans DYC genome.</title>
        <authorList>
            <person name="Wushke S."/>
        </authorList>
    </citation>
    <scope>NUCLEOTIDE SEQUENCE [LARGE SCALE GENOMIC DNA]</scope>
    <source>
        <strain evidence="2 3">DYC</strain>
    </source>
</reference>
<evidence type="ECO:0008006" key="4">
    <source>
        <dbReference type="Google" id="ProtNLM"/>
    </source>
</evidence>
<dbReference type="EMBL" id="CP011393">
    <property type="protein sequence ID" value="ANE41571.1"/>
    <property type="molecule type" value="Genomic_DNA"/>
</dbReference>
<dbReference type="PATRIC" id="fig|93466.3.peg.1289"/>
<proteinExistence type="predicted"/>